<dbReference type="PROSITE" id="PS50053">
    <property type="entry name" value="UBIQUITIN_2"/>
    <property type="match status" value="1"/>
</dbReference>
<evidence type="ECO:0000256" key="1">
    <source>
        <dbReference type="ARBA" id="ARBA00000707"/>
    </source>
</evidence>
<evidence type="ECO:0000256" key="2">
    <source>
        <dbReference type="ARBA" id="ARBA00022670"/>
    </source>
</evidence>
<dbReference type="InterPro" id="IPR028889">
    <property type="entry name" value="USP"/>
</dbReference>
<dbReference type="FunFam" id="3.10.20.90:FF:000119">
    <property type="entry name" value="Ubiquitin carboxyl-terminal hydrolase 14"/>
    <property type="match status" value="1"/>
</dbReference>
<dbReference type="GO" id="GO:0016579">
    <property type="term" value="P:protein deubiquitination"/>
    <property type="evidence" value="ECO:0007669"/>
    <property type="project" value="InterPro"/>
</dbReference>
<dbReference type="InterPro" id="IPR038765">
    <property type="entry name" value="Papain-like_cys_pep_sf"/>
</dbReference>
<dbReference type="eggNOG" id="KOG1872">
    <property type="taxonomic scope" value="Eukaryota"/>
</dbReference>
<keyword evidence="2 6" id="KW-0645">Protease</keyword>
<dbReference type="OMA" id="RKVQFPF"/>
<dbReference type="InterPro" id="IPR018200">
    <property type="entry name" value="USP_CS"/>
</dbReference>
<dbReference type="GO" id="GO:0004843">
    <property type="term" value="F:cysteine-type deubiquitinase activity"/>
    <property type="evidence" value="ECO:0007669"/>
    <property type="project" value="UniProtKB-UniRule"/>
</dbReference>
<feature type="domain" description="USP" evidence="8">
    <location>
        <begin position="106"/>
        <end position="501"/>
    </location>
</feature>
<dbReference type="Gene3D" id="3.90.70.10">
    <property type="entry name" value="Cysteine proteinases"/>
    <property type="match status" value="1"/>
</dbReference>
<proteinExistence type="inferred from homology"/>
<dbReference type="CDD" id="cd16104">
    <property type="entry name" value="Ubl_USP14_like"/>
    <property type="match status" value="1"/>
</dbReference>
<keyword evidence="3 6" id="KW-0833">Ubl conjugation pathway</keyword>
<reference evidence="9 10" key="1">
    <citation type="submission" date="2009-08" db="EMBL/GenBank/DDBJ databases">
        <title>The Genome Sequence of Spizellomyces punctatus strain DAOM BR117.</title>
        <authorList>
            <consortium name="The Broad Institute Genome Sequencing Platform"/>
            <person name="Russ C."/>
            <person name="Cuomo C."/>
            <person name="Shea T."/>
            <person name="Young S.K."/>
            <person name="Zeng Q."/>
            <person name="Koehrsen M."/>
            <person name="Haas B."/>
            <person name="Borodovsky M."/>
            <person name="Guigo R."/>
            <person name="Alvarado L."/>
            <person name="Berlin A."/>
            <person name="Bochicchio J."/>
            <person name="Borenstein D."/>
            <person name="Chapman S."/>
            <person name="Chen Z."/>
            <person name="Engels R."/>
            <person name="Freedman E."/>
            <person name="Gellesch M."/>
            <person name="Goldberg J."/>
            <person name="Griggs A."/>
            <person name="Gujja S."/>
            <person name="Heiman D."/>
            <person name="Hepburn T."/>
            <person name="Howarth C."/>
            <person name="Jen D."/>
            <person name="Larson L."/>
            <person name="Lewis B."/>
            <person name="Mehta T."/>
            <person name="Park D."/>
            <person name="Pearson M."/>
            <person name="Roberts A."/>
            <person name="Saif S."/>
            <person name="Shenoy N."/>
            <person name="Sisk P."/>
            <person name="Stolte C."/>
            <person name="Sykes S."/>
            <person name="Thomson T."/>
            <person name="Walk T."/>
            <person name="White J."/>
            <person name="Yandava C."/>
            <person name="Burger G."/>
            <person name="Gray M.W."/>
            <person name="Holland P.W.H."/>
            <person name="King N."/>
            <person name="Lang F.B.F."/>
            <person name="Roger A.J."/>
            <person name="Ruiz-Trillo I."/>
            <person name="Lander E."/>
            <person name="Nusbaum C."/>
        </authorList>
    </citation>
    <scope>NUCLEOTIDE SEQUENCE [LARGE SCALE GENOMIC DNA]</scope>
    <source>
        <strain evidence="9 10">DAOM BR117</strain>
    </source>
</reference>
<keyword evidence="10" id="KW-1185">Reference proteome</keyword>
<keyword evidence="5 6" id="KW-0788">Thiol protease</keyword>
<dbReference type="EMBL" id="KQ257450">
    <property type="protein sequence ID" value="KND04956.1"/>
    <property type="molecule type" value="Genomic_DNA"/>
</dbReference>
<evidence type="ECO:0000259" key="7">
    <source>
        <dbReference type="PROSITE" id="PS50053"/>
    </source>
</evidence>
<dbReference type="Proteomes" id="UP000053201">
    <property type="component" value="Unassembled WGS sequence"/>
</dbReference>
<dbReference type="FunCoup" id="A0A0L0HUC3">
    <property type="interactions" value="912"/>
</dbReference>
<evidence type="ECO:0000313" key="10">
    <source>
        <dbReference type="Proteomes" id="UP000053201"/>
    </source>
</evidence>
<dbReference type="PANTHER" id="PTHR43982">
    <property type="entry name" value="UBIQUITIN CARBOXYL-TERMINAL HYDROLASE"/>
    <property type="match status" value="1"/>
</dbReference>
<comment type="similarity">
    <text evidence="6">Belongs to the peptidase C19 family.</text>
</comment>
<sequence length="504" mass="56104">MPVIKVNVKWGGKKLENIELDTDQPGIVFKTQLYTVTGVPPERQKIMAKGGMLKDDADMNSLGWKEGQQIMMMGTAGELPKAPEKQTMFVEDMTDAQIAQALKLPAGLVNMGNTCYMNATLQCLRAIPELQSALVKMPSAIGVDGRENLALSMRTLFEELEKSGDSVPPLVFLQVLRSVFPQFSEMDRGGYMQQDAEECWGQIVHALGAKVPGLTREGELNTDKHFVDQYMTGELLSMLSCDEAPEEGSTTSVDTFNKLRVNIGSGVSTYMLTDIAKGLEEKIEKNSPTLNRSAVYTKKSKISRLPAYLAINFVRFQWKPETRTKAKILKKVKFPFDLDMSEFCTPELQEKLRPAKLRLKDVEEKKAAERKAKKVKLDEGPVVAGGSDTMETAPPAQTDVDQKNVASNLDQLEKMKEIGVDPSLYNDIGANVSGQYDLVAVLTHIGRAADSGHYIGWVKHGEDQWWKFDDDKVSQIKPEDVEKLEGGGDWHTAYIALYRTKKIE</sequence>
<dbReference type="SUPFAM" id="SSF54236">
    <property type="entry name" value="Ubiquitin-like"/>
    <property type="match status" value="1"/>
</dbReference>
<dbReference type="Gene3D" id="3.10.20.90">
    <property type="entry name" value="Phosphatidylinositol 3-kinase Catalytic Subunit, Chain A, domain 1"/>
    <property type="match status" value="1"/>
</dbReference>
<dbReference type="EC" id="3.4.19.12" evidence="6"/>
<organism evidence="9 10">
    <name type="scientific">Spizellomyces punctatus (strain DAOM BR117)</name>
    <dbReference type="NCBI Taxonomy" id="645134"/>
    <lineage>
        <taxon>Eukaryota</taxon>
        <taxon>Fungi</taxon>
        <taxon>Fungi incertae sedis</taxon>
        <taxon>Chytridiomycota</taxon>
        <taxon>Chytridiomycota incertae sedis</taxon>
        <taxon>Chytridiomycetes</taxon>
        <taxon>Spizellomycetales</taxon>
        <taxon>Spizellomycetaceae</taxon>
        <taxon>Spizellomyces</taxon>
    </lineage>
</organism>
<feature type="domain" description="Ubiquitin-like" evidence="7">
    <location>
        <begin position="4"/>
        <end position="73"/>
    </location>
</feature>
<evidence type="ECO:0000256" key="4">
    <source>
        <dbReference type="ARBA" id="ARBA00022801"/>
    </source>
</evidence>
<keyword evidence="4 6" id="KW-0378">Hydrolase</keyword>
<dbReference type="STRING" id="645134.A0A0L0HUC3"/>
<name>A0A0L0HUC3_SPIPD</name>
<dbReference type="GO" id="GO:0061136">
    <property type="term" value="P:regulation of proteasomal protein catabolic process"/>
    <property type="evidence" value="ECO:0007669"/>
    <property type="project" value="TreeGrafter"/>
</dbReference>
<dbReference type="OrthoDB" id="333239at2759"/>
<evidence type="ECO:0000256" key="5">
    <source>
        <dbReference type="ARBA" id="ARBA00022807"/>
    </source>
</evidence>
<dbReference type="InterPro" id="IPR001394">
    <property type="entry name" value="Peptidase_C19_UCH"/>
</dbReference>
<evidence type="ECO:0000259" key="8">
    <source>
        <dbReference type="PROSITE" id="PS50235"/>
    </source>
</evidence>
<dbReference type="InterPro" id="IPR000626">
    <property type="entry name" value="Ubiquitin-like_dom"/>
</dbReference>
<dbReference type="Pfam" id="PF00443">
    <property type="entry name" value="UCH"/>
    <property type="match status" value="1"/>
</dbReference>
<dbReference type="SUPFAM" id="SSF54001">
    <property type="entry name" value="Cysteine proteinases"/>
    <property type="match status" value="1"/>
</dbReference>
<protein>
    <recommendedName>
        <fullName evidence="6">Ubiquitin carboxyl-terminal hydrolase</fullName>
        <ecNumber evidence="6">3.4.19.12</ecNumber>
    </recommendedName>
</protein>
<evidence type="ECO:0000256" key="6">
    <source>
        <dbReference type="RuleBase" id="RU366025"/>
    </source>
</evidence>
<dbReference type="GeneID" id="27684357"/>
<dbReference type="PROSITE" id="PS50235">
    <property type="entry name" value="USP_3"/>
    <property type="match status" value="1"/>
</dbReference>
<accession>A0A0L0HUC3</accession>
<evidence type="ECO:0000313" key="9">
    <source>
        <dbReference type="EMBL" id="KND04956.1"/>
    </source>
</evidence>
<dbReference type="SMART" id="SM00213">
    <property type="entry name" value="UBQ"/>
    <property type="match status" value="1"/>
</dbReference>
<dbReference type="InParanoid" id="A0A0L0HUC3"/>
<dbReference type="Pfam" id="PF00240">
    <property type="entry name" value="ubiquitin"/>
    <property type="match status" value="1"/>
</dbReference>
<dbReference type="InterPro" id="IPR044635">
    <property type="entry name" value="UBP14-like"/>
</dbReference>
<dbReference type="VEuPathDB" id="FungiDB:SPPG_00643"/>
<dbReference type="GO" id="GO:0043161">
    <property type="term" value="P:proteasome-mediated ubiquitin-dependent protein catabolic process"/>
    <property type="evidence" value="ECO:0007669"/>
    <property type="project" value="InterPro"/>
</dbReference>
<dbReference type="PROSITE" id="PS00973">
    <property type="entry name" value="USP_2"/>
    <property type="match status" value="1"/>
</dbReference>
<dbReference type="AlphaFoldDB" id="A0A0L0HUC3"/>
<dbReference type="InterPro" id="IPR029071">
    <property type="entry name" value="Ubiquitin-like_domsf"/>
</dbReference>
<gene>
    <name evidence="9" type="ORF">SPPG_00643</name>
</gene>
<dbReference type="CDD" id="cd02657">
    <property type="entry name" value="Peptidase_C19A"/>
    <property type="match status" value="1"/>
</dbReference>
<dbReference type="GO" id="GO:0070628">
    <property type="term" value="F:proteasome binding"/>
    <property type="evidence" value="ECO:0007669"/>
    <property type="project" value="TreeGrafter"/>
</dbReference>
<dbReference type="PROSITE" id="PS00972">
    <property type="entry name" value="USP_1"/>
    <property type="match status" value="1"/>
</dbReference>
<evidence type="ECO:0000256" key="3">
    <source>
        <dbReference type="ARBA" id="ARBA00022786"/>
    </source>
</evidence>
<comment type="catalytic activity">
    <reaction evidence="1 6">
        <text>Thiol-dependent hydrolysis of ester, thioester, amide, peptide and isopeptide bonds formed by the C-terminal Gly of ubiquitin (a 76-residue protein attached to proteins as an intracellular targeting signal).</text>
        <dbReference type="EC" id="3.4.19.12"/>
    </reaction>
</comment>
<dbReference type="RefSeq" id="XP_016612995.1">
    <property type="nucleotide sequence ID" value="XM_016748970.1"/>
</dbReference>
<dbReference type="PANTHER" id="PTHR43982:SF1">
    <property type="entry name" value="UBIQUITIN CARBOXYL-TERMINAL HYDROLASE 14"/>
    <property type="match status" value="1"/>
</dbReference>